<evidence type="ECO:0000313" key="3">
    <source>
        <dbReference type="Proteomes" id="UP000247973"/>
    </source>
</evidence>
<keyword evidence="1" id="KW-0812">Transmembrane</keyword>
<gene>
    <name evidence="2" type="ORF">CLV62_12949</name>
</gene>
<sequence>MILIDTTLIIIHKSIKNQKNKHNCITHFSLYIYICTAICHIYFYPTDYEYLGKNDSREAAEN</sequence>
<comment type="caution">
    <text evidence="2">The sequence shown here is derived from an EMBL/GenBank/DDBJ whole genome shotgun (WGS) entry which is preliminary data.</text>
</comment>
<protein>
    <submittedName>
        <fullName evidence="2">Uncharacterized protein</fullName>
    </submittedName>
</protein>
<evidence type="ECO:0000256" key="1">
    <source>
        <dbReference type="SAM" id="Phobius"/>
    </source>
</evidence>
<dbReference type="EMBL" id="QICL01000029">
    <property type="protein sequence ID" value="PXV60273.1"/>
    <property type="molecule type" value="Genomic_DNA"/>
</dbReference>
<dbReference type="AlphaFoldDB" id="A0A2V3PJF4"/>
<evidence type="ECO:0000313" key="2">
    <source>
        <dbReference type="EMBL" id="PXV60273.1"/>
    </source>
</evidence>
<name>A0A2V3PJF4_9BACT</name>
<dbReference type="Proteomes" id="UP000247973">
    <property type="component" value="Unassembled WGS sequence"/>
</dbReference>
<keyword evidence="1" id="KW-0472">Membrane</keyword>
<feature type="transmembrane region" description="Helical" evidence="1">
    <location>
        <begin position="24"/>
        <end position="44"/>
    </location>
</feature>
<proteinExistence type="predicted"/>
<keyword evidence="1" id="KW-1133">Transmembrane helix</keyword>
<accession>A0A2V3PJF4</accession>
<organism evidence="2 3">
    <name type="scientific">Dysgonomonas alginatilytica</name>
    <dbReference type="NCBI Taxonomy" id="1605892"/>
    <lineage>
        <taxon>Bacteria</taxon>
        <taxon>Pseudomonadati</taxon>
        <taxon>Bacteroidota</taxon>
        <taxon>Bacteroidia</taxon>
        <taxon>Bacteroidales</taxon>
        <taxon>Dysgonomonadaceae</taxon>
        <taxon>Dysgonomonas</taxon>
    </lineage>
</organism>
<keyword evidence="3" id="KW-1185">Reference proteome</keyword>
<reference evidence="2 3" key="1">
    <citation type="submission" date="2018-03" db="EMBL/GenBank/DDBJ databases">
        <title>Genomic Encyclopedia of Archaeal and Bacterial Type Strains, Phase II (KMG-II): from individual species to whole genera.</title>
        <authorList>
            <person name="Goeker M."/>
        </authorList>
    </citation>
    <scope>NUCLEOTIDE SEQUENCE [LARGE SCALE GENOMIC DNA]</scope>
    <source>
        <strain evidence="2 3">DSM 100214</strain>
    </source>
</reference>